<name>A0A023D4L2_ACIMT</name>
<dbReference type="RefSeq" id="WP_042057668.1">
    <property type="nucleotide sequence ID" value="NZ_BAND01000036.1"/>
</dbReference>
<dbReference type="GO" id="GO:0016020">
    <property type="term" value="C:membrane"/>
    <property type="evidence" value="ECO:0007669"/>
    <property type="project" value="UniProtKB-SubCell"/>
</dbReference>
<keyword evidence="5" id="KW-1185">Reference proteome</keyword>
<dbReference type="InterPro" id="IPR029044">
    <property type="entry name" value="Nucleotide-diphossugar_trans"/>
</dbReference>
<keyword evidence="3" id="KW-0472">Membrane</keyword>
<dbReference type="PANTHER" id="PTHR21461:SF69">
    <property type="entry name" value="GLYCOSYLTRANSFERASE FAMILY 92 PROTEIN"/>
    <property type="match status" value="1"/>
</dbReference>
<accession>A0A023D4L2</accession>
<dbReference type="GO" id="GO:0016757">
    <property type="term" value="F:glycosyltransferase activity"/>
    <property type="evidence" value="ECO:0007669"/>
    <property type="project" value="TreeGrafter"/>
</dbReference>
<dbReference type="OrthoDB" id="1997677at2"/>
<evidence type="ECO:0000256" key="1">
    <source>
        <dbReference type="ARBA" id="ARBA00004167"/>
    </source>
</evidence>
<comment type="caution">
    <text evidence="4">The sequence shown here is derived from an EMBL/GenBank/DDBJ whole genome shotgun (WGS) entry which is preliminary data.</text>
</comment>
<dbReference type="Proteomes" id="UP000019760">
    <property type="component" value="Unassembled WGS sequence"/>
</dbReference>
<proteinExistence type="predicted"/>
<sequence>MKVAVCLVVKDEEAELPYWIAWHKAVGFDSFIIYNDFSEDATEAVILSLQDGLDIRYHRNAVNRDKHDIRQVRAYNDAVARYGSEFDWIALFDADEYLDLYGKDIKTHLAERGDDISLVSFNWCCAGTNGFISRPAGPPFLNYTRHGRNDLRWNRHTKVVFRPGHLSGPIYYVHNVPVTGISVDSEGSEVTWTNEHGGFIADSPTWAGGRLLHYQSRSLEHYVKRDRNLEEIRRNTEDPLNAVLNNPEYNAVETGLNPLYIEKFRHWMGVIVRIQAYYMARTVRSVSSSFLEQAKTICDAAPVAIFDPSYLPALHELDHGWISFHKTAGNIFHDQFNGTDDKFIVFHIKNSFGKYLSTRSGELTATEADSCPVSALYVRGSHYVHLFSAGREGLTINGDPRALPVKTYKVWANSNGTLSFSHPRTGRYMFFSPEGSMGVDKMRAFAWEYFTPLIVNHEKCESWLRDAGDYLSRVDSAEAFKRACDENDVHDGLLFNALTALDDATRRAVSFIVRGFAGEHIL</sequence>
<evidence type="ECO:0000256" key="3">
    <source>
        <dbReference type="ARBA" id="ARBA00022989"/>
    </source>
</evidence>
<keyword evidence="2" id="KW-0812">Transmembrane</keyword>
<organism evidence="4 5">
    <name type="scientific">Acidomonas methanolica NBRC 104435</name>
    <dbReference type="NCBI Taxonomy" id="1231351"/>
    <lineage>
        <taxon>Bacteria</taxon>
        <taxon>Pseudomonadati</taxon>
        <taxon>Pseudomonadota</taxon>
        <taxon>Alphaproteobacteria</taxon>
        <taxon>Acetobacterales</taxon>
        <taxon>Acetobacteraceae</taxon>
        <taxon>Acidomonas</taxon>
    </lineage>
</organism>
<dbReference type="SUPFAM" id="SSF53448">
    <property type="entry name" value="Nucleotide-diphospho-sugar transferases"/>
    <property type="match status" value="1"/>
</dbReference>
<evidence type="ECO:0000313" key="4">
    <source>
        <dbReference type="EMBL" id="GAJ28736.1"/>
    </source>
</evidence>
<reference evidence="5" key="1">
    <citation type="journal article" date="2014" name="FEMS Microbiol. Lett.">
        <title>Draft Genomic DNA Sequence of the Facultatively Methylotrophic Bacterium Acidomonas methanolica type strain MB58.</title>
        <authorList>
            <person name="Higashiura N."/>
            <person name="Hadano H."/>
            <person name="Hirakawa H."/>
            <person name="Matsutani M."/>
            <person name="Takabe S."/>
            <person name="Matsushita K."/>
            <person name="Azuma Y."/>
        </authorList>
    </citation>
    <scope>NUCLEOTIDE SEQUENCE [LARGE SCALE GENOMIC DNA]</scope>
    <source>
        <strain evidence="5">MB58</strain>
    </source>
</reference>
<evidence type="ECO:0008006" key="6">
    <source>
        <dbReference type="Google" id="ProtNLM"/>
    </source>
</evidence>
<dbReference type="Pfam" id="PF13704">
    <property type="entry name" value="Glyco_tranf_2_4"/>
    <property type="match status" value="1"/>
</dbReference>
<comment type="subcellular location">
    <subcellularLocation>
        <location evidence="1">Membrane</location>
        <topology evidence="1">Single-pass membrane protein</topology>
    </subcellularLocation>
</comment>
<evidence type="ECO:0000313" key="5">
    <source>
        <dbReference type="Proteomes" id="UP000019760"/>
    </source>
</evidence>
<dbReference type="AlphaFoldDB" id="A0A023D4L2"/>
<dbReference type="GO" id="GO:0005737">
    <property type="term" value="C:cytoplasm"/>
    <property type="evidence" value="ECO:0007669"/>
    <property type="project" value="TreeGrafter"/>
</dbReference>
<gene>
    <name evidence="4" type="ORF">Amme_036_024</name>
</gene>
<dbReference type="EMBL" id="BAND01000036">
    <property type="protein sequence ID" value="GAJ28736.1"/>
    <property type="molecule type" value="Genomic_DNA"/>
</dbReference>
<evidence type="ECO:0000256" key="2">
    <source>
        <dbReference type="ARBA" id="ARBA00022692"/>
    </source>
</evidence>
<keyword evidence="3" id="KW-1133">Transmembrane helix</keyword>
<dbReference type="PANTHER" id="PTHR21461">
    <property type="entry name" value="GLYCOSYLTRANSFERASE FAMILY 92 PROTEIN"/>
    <property type="match status" value="1"/>
</dbReference>
<reference evidence="4 5" key="2">
    <citation type="journal article" date="2014" name="FEMS Microbiol. Lett.">
        <title>Draft genomic DNA sequence of the facultatively methylotrophic bacterium Acidomonas methanolica type strain MB58.</title>
        <authorList>
            <person name="Higashiura N."/>
            <person name="Hadano H."/>
            <person name="Hirakawa H."/>
            <person name="Matsutani M."/>
            <person name="Takabe S."/>
            <person name="Matsushita K."/>
            <person name="Azuma Y."/>
        </authorList>
    </citation>
    <scope>NUCLEOTIDE SEQUENCE [LARGE SCALE GENOMIC DNA]</scope>
    <source>
        <strain evidence="4 5">MB58</strain>
    </source>
</reference>
<dbReference type="CDD" id="cd00761">
    <property type="entry name" value="Glyco_tranf_GTA_type"/>
    <property type="match status" value="1"/>
</dbReference>
<protein>
    <recommendedName>
        <fullName evidence="6">Glycosyl transferase family 2</fullName>
    </recommendedName>
</protein>